<evidence type="ECO:0000313" key="2">
    <source>
        <dbReference type="EMBL" id="SEG43800.1"/>
    </source>
</evidence>
<proteinExistence type="predicted"/>
<reference evidence="3" key="1">
    <citation type="submission" date="2016-10" db="EMBL/GenBank/DDBJ databases">
        <authorList>
            <person name="Varghese N."/>
            <person name="Submissions S."/>
        </authorList>
    </citation>
    <scope>NUCLEOTIDE SEQUENCE [LARGE SCALE GENOMIC DNA]</scope>
    <source>
        <strain evidence="3">DSM 43163</strain>
    </source>
</reference>
<feature type="region of interest" description="Disordered" evidence="1">
    <location>
        <begin position="261"/>
        <end position="288"/>
    </location>
</feature>
<organism evidence="2 3">
    <name type="scientific">Thermomonospora echinospora</name>
    <dbReference type="NCBI Taxonomy" id="1992"/>
    <lineage>
        <taxon>Bacteria</taxon>
        <taxon>Bacillati</taxon>
        <taxon>Actinomycetota</taxon>
        <taxon>Actinomycetes</taxon>
        <taxon>Streptosporangiales</taxon>
        <taxon>Thermomonosporaceae</taxon>
        <taxon>Thermomonospora</taxon>
    </lineage>
</organism>
<dbReference type="EMBL" id="FNVO01000005">
    <property type="protein sequence ID" value="SEG43800.1"/>
    <property type="molecule type" value="Genomic_DNA"/>
</dbReference>
<evidence type="ECO:0000313" key="3">
    <source>
        <dbReference type="Proteomes" id="UP000236723"/>
    </source>
</evidence>
<evidence type="ECO:0000256" key="1">
    <source>
        <dbReference type="SAM" id="MobiDB-lite"/>
    </source>
</evidence>
<gene>
    <name evidence="2" type="ORF">SAMN04489712_105217</name>
</gene>
<protein>
    <submittedName>
        <fullName evidence="2">Uncharacterized protein</fullName>
    </submittedName>
</protein>
<sequence length="288" mass="30713">MVGRAVRHPLLVRGLVLGGLLVRRLMLRGPLVRGRLMLLGRRPPLLGGRPVLGRRLSAALCGRPVLTGSLRSLALGGRPALVGPLRSLTLRGRPALTGSLRSLALRGRPALVGSLRSLALRRGPVLTGSLPALGGSPLGAVPLVRRRGLLVMRLRRPPVLGGLLVPATVRAGMPALLVGRLLLRRRRPCVLLRRPRVLLPLLGLVAVLRRGLVGLVLRWAVAVRRRLLLARRRVPARSPDPGQVRPAGHAQQITGLERLVADGTGGTAHGRQDTSPERTPACSSIDAR</sequence>
<accession>A0A1H6A634</accession>
<name>A0A1H6A634_9ACTN</name>
<keyword evidence="3" id="KW-1185">Reference proteome</keyword>
<dbReference type="Proteomes" id="UP000236723">
    <property type="component" value="Unassembled WGS sequence"/>
</dbReference>
<dbReference type="AlphaFoldDB" id="A0A1H6A634"/>